<keyword evidence="2" id="KW-0804">Transcription</keyword>
<dbReference type="InterPro" id="IPR032428">
    <property type="entry name" value="TrfB"/>
</dbReference>
<dbReference type="Proteomes" id="UP000515733">
    <property type="component" value="Plasmid pI"/>
</dbReference>
<evidence type="ECO:0000256" key="1">
    <source>
        <dbReference type="ARBA" id="ARBA00023015"/>
    </source>
</evidence>
<evidence type="ECO:0000313" key="5">
    <source>
        <dbReference type="Proteomes" id="UP000515733"/>
    </source>
</evidence>
<keyword evidence="1" id="KW-0805">Transcription regulation</keyword>
<proteinExistence type="predicted"/>
<evidence type="ECO:0000313" key="4">
    <source>
        <dbReference type="EMBL" id="CAB1371252.1"/>
    </source>
</evidence>
<reference evidence="4 5" key="1">
    <citation type="submission" date="2020-03" db="EMBL/GenBank/DDBJ databases">
        <authorList>
            <consortium name="Genoscope - CEA"/>
            <person name="William W."/>
        </authorList>
    </citation>
    <scope>NUCLEOTIDE SEQUENCE [LARGE SCALE GENOMIC DNA]</scope>
    <source>
        <strain evidence="5">DSM 16959</strain>
        <plasmid evidence="4 5">pI</plasmid>
    </source>
</reference>
<dbReference type="InterPro" id="IPR053721">
    <property type="entry name" value="Fimbrial_Adhesin_Reg"/>
</dbReference>
<organism evidence="4 5">
    <name type="scientific">Denitratisoma oestradiolicum</name>
    <dbReference type="NCBI Taxonomy" id="311182"/>
    <lineage>
        <taxon>Bacteria</taxon>
        <taxon>Pseudomonadati</taxon>
        <taxon>Pseudomonadota</taxon>
        <taxon>Betaproteobacteria</taxon>
        <taxon>Nitrosomonadales</taxon>
        <taxon>Sterolibacteriaceae</taxon>
        <taxon>Denitratisoma</taxon>
    </lineage>
</organism>
<sequence>MRIKRLAPHTFDLVAADTRLGAQARDMARAVLVDGRAQADVATEYGMSRQRVNLAVAAIERAYVKLAAPGESSIRFELELPEALALELSALAEALVQCPDAERRGAAIEKVLAAARSGRKRLST</sequence>
<dbReference type="KEGG" id="doe:DENOEST_P0094"/>
<dbReference type="AlphaFoldDB" id="A0A6S6Y6T3"/>
<feature type="domain" description="TrfB transcriptional repressor protein" evidence="3">
    <location>
        <begin position="11"/>
        <end position="83"/>
    </location>
</feature>
<name>A0A6S6Y6T3_9PROT</name>
<dbReference type="Gene3D" id="1.10.10.2690">
    <property type="match status" value="1"/>
</dbReference>
<keyword evidence="5" id="KW-1185">Reference proteome</keyword>
<dbReference type="RefSeq" id="WP_183148375.1">
    <property type="nucleotide sequence ID" value="NZ_LR778302.1"/>
</dbReference>
<geneLocation type="plasmid" evidence="4 5">
    <name>pI</name>
</geneLocation>
<protein>
    <recommendedName>
        <fullName evidence="3">TrfB transcriptional repressor protein domain-containing protein</fullName>
    </recommendedName>
</protein>
<dbReference type="Pfam" id="PF16509">
    <property type="entry name" value="KORA"/>
    <property type="match status" value="1"/>
</dbReference>
<gene>
    <name evidence="4" type="ORF">DENOEST_P0094</name>
</gene>
<accession>A0A6S6Y6T3</accession>
<evidence type="ECO:0000256" key="2">
    <source>
        <dbReference type="ARBA" id="ARBA00023163"/>
    </source>
</evidence>
<dbReference type="EMBL" id="LR778302">
    <property type="protein sequence ID" value="CAB1371252.1"/>
    <property type="molecule type" value="Genomic_DNA"/>
</dbReference>
<keyword evidence="4" id="KW-0614">Plasmid</keyword>
<evidence type="ECO:0000259" key="3">
    <source>
        <dbReference type="Pfam" id="PF16509"/>
    </source>
</evidence>